<proteinExistence type="predicted"/>
<reference evidence="1" key="2">
    <citation type="journal article" date="2020" name="Nat. Commun.">
        <title>Large-scale genome sequencing of mycorrhizal fungi provides insights into the early evolution of symbiotic traits.</title>
        <authorList>
            <person name="Miyauchi S."/>
            <person name="Kiss E."/>
            <person name="Kuo A."/>
            <person name="Drula E."/>
            <person name="Kohler A."/>
            <person name="Sanchez-Garcia M."/>
            <person name="Morin E."/>
            <person name="Andreopoulos B."/>
            <person name="Barry K.W."/>
            <person name="Bonito G."/>
            <person name="Buee M."/>
            <person name="Carver A."/>
            <person name="Chen C."/>
            <person name="Cichocki N."/>
            <person name="Clum A."/>
            <person name="Culley D."/>
            <person name="Crous P.W."/>
            <person name="Fauchery L."/>
            <person name="Girlanda M."/>
            <person name="Hayes R.D."/>
            <person name="Keri Z."/>
            <person name="LaButti K."/>
            <person name="Lipzen A."/>
            <person name="Lombard V."/>
            <person name="Magnuson J."/>
            <person name="Maillard F."/>
            <person name="Murat C."/>
            <person name="Nolan M."/>
            <person name="Ohm R.A."/>
            <person name="Pangilinan J."/>
            <person name="Pereira M.F."/>
            <person name="Perotto S."/>
            <person name="Peter M."/>
            <person name="Pfister S."/>
            <person name="Riley R."/>
            <person name="Sitrit Y."/>
            <person name="Stielow J.B."/>
            <person name="Szollosi G."/>
            <person name="Zifcakova L."/>
            <person name="Stursova M."/>
            <person name="Spatafora J.W."/>
            <person name="Tedersoo L."/>
            <person name="Vaario L.M."/>
            <person name="Yamada A."/>
            <person name="Yan M."/>
            <person name="Wang P."/>
            <person name="Xu J."/>
            <person name="Bruns T."/>
            <person name="Baldrian P."/>
            <person name="Vilgalys R."/>
            <person name="Dunand C."/>
            <person name="Henrissat B."/>
            <person name="Grigoriev I.V."/>
            <person name="Hibbett D."/>
            <person name="Nagy L.G."/>
            <person name="Martin F.M."/>
        </authorList>
    </citation>
    <scope>NUCLEOTIDE SEQUENCE</scope>
    <source>
        <strain evidence="1">Prilba</strain>
    </source>
</reference>
<evidence type="ECO:0000313" key="2">
    <source>
        <dbReference type="Proteomes" id="UP000759537"/>
    </source>
</evidence>
<name>A0A9P5T8N2_9AGAM</name>
<accession>A0A9P5T8N2</accession>
<keyword evidence="2" id="KW-1185">Reference proteome</keyword>
<protein>
    <submittedName>
        <fullName evidence="1">Uncharacterized protein</fullName>
    </submittedName>
</protein>
<dbReference type="EMBL" id="WHVB01000010">
    <property type="protein sequence ID" value="KAF8479108.1"/>
    <property type="molecule type" value="Genomic_DNA"/>
</dbReference>
<organism evidence="1 2">
    <name type="scientific">Russula ochroleuca</name>
    <dbReference type="NCBI Taxonomy" id="152965"/>
    <lineage>
        <taxon>Eukaryota</taxon>
        <taxon>Fungi</taxon>
        <taxon>Dikarya</taxon>
        <taxon>Basidiomycota</taxon>
        <taxon>Agaricomycotina</taxon>
        <taxon>Agaricomycetes</taxon>
        <taxon>Russulales</taxon>
        <taxon>Russulaceae</taxon>
        <taxon>Russula</taxon>
    </lineage>
</organism>
<gene>
    <name evidence="1" type="ORF">DFH94DRAFT_682643</name>
</gene>
<dbReference type="AlphaFoldDB" id="A0A9P5T8N2"/>
<reference evidence="1" key="1">
    <citation type="submission" date="2019-10" db="EMBL/GenBank/DDBJ databases">
        <authorList>
            <consortium name="DOE Joint Genome Institute"/>
            <person name="Kuo A."/>
            <person name="Miyauchi S."/>
            <person name="Kiss E."/>
            <person name="Drula E."/>
            <person name="Kohler A."/>
            <person name="Sanchez-Garcia M."/>
            <person name="Andreopoulos B."/>
            <person name="Barry K.W."/>
            <person name="Bonito G."/>
            <person name="Buee M."/>
            <person name="Carver A."/>
            <person name="Chen C."/>
            <person name="Cichocki N."/>
            <person name="Clum A."/>
            <person name="Culley D."/>
            <person name="Crous P.W."/>
            <person name="Fauchery L."/>
            <person name="Girlanda M."/>
            <person name="Hayes R."/>
            <person name="Keri Z."/>
            <person name="LaButti K."/>
            <person name="Lipzen A."/>
            <person name="Lombard V."/>
            <person name="Magnuson J."/>
            <person name="Maillard F."/>
            <person name="Morin E."/>
            <person name="Murat C."/>
            <person name="Nolan M."/>
            <person name="Ohm R."/>
            <person name="Pangilinan J."/>
            <person name="Pereira M."/>
            <person name="Perotto S."/>
            <person name="Peter M."/>
            <person name="Riley R."/>
            <person name="Sitrit Y."/>
            <person name="Stielow B."/>
            <person name="Szollosi G."/>
            <person name="Zifcakova L."/>
            <person name="Stursova M."/>
            <person name="Spatafora J.W."/>
            <person name="Tedersoo L."/>
            <person name="Vaario L.-M."/>
            <person name="Yamada A."/>
            <person name="Yan M."/>
            <person name="Wang P."/>
            <person name="Xu J."/>
            <person name="Bruns T."/>
            <person name="Baldrian P."/>
            <person name="Vilgalys R."/>
            <person name="Henrissat B."/>
            <person name="Grigoriev I.V."/>
            <person name="Hibbett D."/>
            <person name="Nagy L.G."/>
            <person name="Martin F.M."/>
        </authorList>
    </citation>
    <scope>NUCLEOTIDE SEQUENCE</scope>
    <source>
        <strain evidence="1">Prilba</strain>
    </source>
</reference>
<sequence length="232" mass="25277">MPAGAKWAWLGEDVVRVARNDGCFGERLRLPPRWAKSYLLVASQFPSTLANQLDGGDQGADMAVEVVEAPVTWKEENLTPSDPIRVGCGARPGQDWAVKFPSSVERDPVKRTPNNAVTTLRANMGRSRLFYRNLFAKLVREAQIFAISADVQSAITGFNSQSPVGHPPEFKLSASSAKTSTSGVEWWSGQVIGRYPERGVEESLQESSDERLSASRCGARHPGCTGLFKAQA</sequence>
<evidence type="ECO:0000313" key="1">
    <source>
        <dbReference type="EMBL" id="KAF8479108.1"/>
    </source>
</evidence>
<dbReference type="Proteomes" id="UP000759537">
    <property type="component" value="Unassembled WGS sequence"/>
</dbReference>
<comment type="caution">
    <text evidence="1">The sequence shown here is derived from an EMBL/GenBank/DDBJ whole genome shotgun (WGS) entry which is preliminary data.</text>
</comment>